<protein>
    <submittedName>
        <fullName evidence="1">Uncharacterized protein</fullName>
    </submittedName>
</protein>
<dbReference type="Proteomes" id="UP000799754">
    <property type="component" value="Unassembled WGS sequence"/>
</dbReference>
<organism evidence="1 2">
    <name type="scientific">Macroventuria anomochaeta</name>
    <dbReference type="NCBI Taxonomy" id="301207"/>
    <lineage>
        <taxon>Eukaryota</taxon>
        <taxon>Fungi</taxon>
        <taxon>Dikarya</taxon>
        <taxon>Ascomycota</taxon>
        <taxon>Pezizomycotina</taxon>
        <taxon>Dothideomycetes</taxon>
        <taxon>Pleosporomycetidae</taxon>
        <taxon>Pleosporales</taxon>
        <taxon>Pleosporineae</taxon>
        <taxon>Didymellaceae</taxon>
        <taxon>Macroventuria</taxon>
    </lineage>
</organism>
<keyword evidence="2" id="KW-1185">Reference proteome</keyword>
<sequence>MLCMMQRWHSPCHKEDRHVFVGITDTYVFLVKQPRLDHCLYRVVKVSGSEFTYVTILVGLFVWAFLGIPYGTANTYKIIIPDAQAIISFVFDAFLMRKQFNQHDNLLIVAGSLRSRVSSHKCMIGHLVATRKFLKIDAIKFQTPLVRMVLTRFPQENRLTRRSSAISLFLGHIGTVLGFWCYIFTWL</sequence>
<name>A0ACB6RNM1_9PLEO</name>
<proteinExistence type="predicted"/>
<reference evidence="1" key="1">
    <citation type="journal article" date="2020" name="Stud. Mycol.">
        <title>101 Dothideomycetes genomes: a test case for predicting lifestyles and emergence of pathogens.</title>
        <authorList>
            <person name="Haridas S."/>
            <person name="Albert R."/>
            <person name="Binder M."/>
            <person name="Bloem J."/>
            <person name="Labutti K."/>
            <person name="Salamov A."/>
            <person name="Andreopoulos B."/>
            <person name="Baker S."/>
            <person name="Barry K."/>
            <person name="Bills G."/>
            <person name="Bluhm B."/>
            <person name="Cannon C."/>
            <person name="Castanera R."/>
            <person name="Culley D."/>
            <person name="Daum C."/>
            <person name="Ezra D."/>
            <person name="Gonzalez J."/>
            <person name="Henrissat B."/>
            <person name="Kuo A."/>
            <person name="Liang C."/>
            <person name="Lipzen A."/>
            <person name="Lutzoni F."/>
            <person name="Magnuson J."/>
            <person name="Mondo S."/>
            <person name="Nolan M."/>
            <person name="Ohm R."/>
            <person name="Pangilinan J."/>
            <person name="Park H.-J."/>
            <person name="Ramirez L."/>
            <person name="Alfaro M."/>
            <person name="Sun H."/>
            <person name="Tritt A."/>
            <person name="Yoshinaga Y."/>
            <person name="Zwiers L.-H."/>
            <person name="Turgeon B."/>
            <person name="Goodwin S."/>
            <person name="Spatafora J."/>
            <person name="Crous P."/>
            <person name="Grigoriev I."/>
        </authorList>
    </citation>
    <scope>NUCLEOTIDE SEQUENCE</scope>
    <source>
        <strain evidence="1">CBS 525.71</strain>
    </source>
</reference>
<accession>A0ACB6RNM1</accession>
<dbReference type="EMBL" id="MU006738">
    <property type="protein sequence ID" value="KAF2623327.1"/>
    <property type="molecule type" value="Genomic_DNA"/>
</dbReference>
<evidence type="ECO:0000313" key="2">
    <source>
        <dbReference type="Proteomes" id="UP000799754"/>
    </source>
</evidence>
<evidence type="ECO:0000313" key="1">
    <source>
        <dbReference type="EMBL" id="KAF2623327.1"/>
    </source>
</evidence>
<gene>
    <name evidence="1" type="ORF">BU25DRAFT_425082</name>
</gene>
<comment type="caution">
    <text evidence="1">The sequence shown here is derived from an EMBL/GenBank/DDBJ whole genome shotgun (WGS) entry which is preliminary data.</text>
</comment>